<feature type="signal peptide" evidence="1">
    <location>
        <begin position="1"/>
        <end position="20"/>
    </location>
</feature>
<dbReference type="RefSeq" id="WP_150032794.1">
    <property type="nucleotide sequence ID" value="NZ_VWSH01000002.1"/>
</dbReference>
<protein>
    <submittedName>
        <fullName evidence="2">Uncharacterized protein</fullName>
    </submittedName>
</protein>
<keyword evidence="3" id="KW-1185">Reference proteome</keyword>
<comment type="caution">
    <text evidence="2">The sequence shown here is derived from an EMBL/GenBank/DDBJ whole genome shotgun (WGS) entry which is preliminary data.</text>
</comment>
<dbReference type="EMBL" id="VWSH01000002">
    <property type="protein sequence ID" value="KAA5535115.1"/>
    <property type="molecule type" value="Genomic_DNA"/>
</dbReference>
<organism evidence="2 3">
    <name type="scientific">Taibaiella lutea</name>
    <dbReference type="NCBI Taxonomy" id="2608001"/>
    <lineage>
        <taxon>Bacteria</taxon>
        <taxon>Pseudomonadati</taxon>
        <taxon>Bacteroidota</taxon>
        <taxon>Chitinophagia</taxon>
        <taxon>Chitinophagales</taxon>
        <taxon>Chitinophagaceae</taxon>
        <taxon>Taibaiella</taxon>
    </lineage>
</organism>
<reference evidence="2 3" key="1">
    <citation type="submission" date="2019-09" db="EMBL/GenBank/DDBJ databases">
        <title>Genome sequence and assembly of Taibaiella sp.</title>
        <authorList>
            <person name="Chhetri G."/>
        </authorList>
    </citation>
    <scope>NUCLEOTIDE SEQUENCE [LARGE SCALE GENOMIC DNA]</scope>
    <source>
        <strain evidence="2 3">KVB11</strain>
    </source>
</reference>
<evidence type="ECO:0000313" key="2">
    <source>
        <dbReference type="EMBL" id="KAA5535115.1"/>
    </source>
</evidence>
<sequence length="572" mass="64200">MKKNLLTLLSVLLISTASFAQFKVLATGNGFEEPEDGYAKIIQEKSGYTFFLHVTIKEGINVRIYDKNHQQVAEKHITPDYGKLRVGKGKGAMGGVQGIYEINKNIVLFLSEYDDGGIPTLYRMIIDGVTGNLLEEKTIGTLNKLRFVDGYASVFGKVPTPAFYVRKDPESDNYAVALFNSFASDRNERIELVHYNKDHQEISRAFYQSPDNDYKYLNFMDLCVRGDKEIVAVVVGMNTRSSGGDLNGTLLMGSLKAGAKSFDLQRIVYPDAGKIAESMIRYNKTKDEYILISVKPGKDKTDKNARGYRTVIKSVGAEATTTMINSGPINRIANKHYDKKDQFLAIPQILYLNDDGSYTIVFEENRAVAGTSGGMVYSSNAITTVSNTTGRMSSSPGFTYSGAGGSAPSFYLEDIGIIEYNADGTEKGTYYIPKSQKVREIPRAIYYSFRDETGIKLIDGNQFKSFYFFNGKDKRYVLMNDIAKNQDKVDDGKKVTTIQGLDECEAYSFEIGNGENMPKRKLVFEDKEHKKEKDMALFAISDFDRENNVLVTMKLEHVKRDKEVKLVWLQPE</sequence>
<evidence type="ECO:0000256" key="1">
    <source>
        <dbReference type="SAM" id="SignalP"/>
    </source>
</evidence>
<feature type="chain" id="PRO_5024336507" evidence="1">
    <location>
        <begin position="21"/>
        <end position="572"/>
    </location>
</feature>
<proteinExistence type="predicted"/>
<accession>A0A5M6CPF5</accession>
<evidence type="ECO:0000313" key="3">
    <source>
        <dbReference type="Proteomes" id="UP000323632"/>
    </source>
</evidence>
<name>A0A5M6CPF5_9BACT</name>
<gene>
    <name evidence="2" type="ORF">F0919_11025</name>
</gene>
<keyword evidence="1" id="KW-0732">Signal</keyword>
<dbReference type="Proteomes" id="UP000323632">
    <property type="component" value="Unassembled WGS sequence"/>
</dbReference>
<dbReference type="AlphaFoldDB" id="A0A5M6CPF5"/>